<sequence length="64" mass="7051">MVMTQKRKQPPDLDGEFSDVGLIDKESDDEPTRVTPTKHCSTALAVVPSILDTFVRIFSVLGAF</sequence>
<organism evidence="2 3">
    <name type="scientific">Phytophthora oleae</name>
    <dbReference type="NCBI Taxonomy" id="2107226"/>
    <lineage>
        <taxon>Eukaryota</taxon>
        <taxon>Sar</taxon>
        <taxon>Stramenopiles</taxon>
        <taxon>Oomycota</taxon>
        <taxon>Peronosporomycetes</taxon>
        <taxon>Peronosporales</taxon>
        <taxon>Peronosporaceae</taxon>
        <taxon>Phytophthora</taxon>
    </lineage>
</organism>
<feature type="region of interest" description="Disordered" evidence="1">
    <location>
        <begin position="1"/>
        <end position="36"/>
    </location>
</feature>
<name>A0ABD3F675_9STRA</name>
<evidence type="ECO:0000313" key="2">
    <source>
        <dbReference type="EMBL" id="KAL3661492.1"/>
    </source>
</evidence>
<reference evidence="2 3" key="1">
    <citation type="submission" date="2024-09" db="EMBL/GenBank/DDBJ databases">
        <title>Genome sequencing and assembly of Phytophthora oleae, isolate VK10A, causative agent of rot of olive drupes.</title>
        <authorList>
            <person name="Conti Taguali S."/>
            <person name="Riolo M."/>
            <person name="La Spada F."/>
            <person name="Cacciola S.O."/>
            <person name="Dionisio G."/>
        </authorList>
    </citation>
    <scope>NUCLEOTIDE SEQUENCE [LARGE SCALE GENOMIC DNA]</scope>
    <source>
        <strain evidence="2 3">VK10A</strain>
    </source>
</reference>
<gene>
    <name evidence="2" type="ORF">V7S43_013690</name>
</gene>
<dbReference type="AlphaFoldDB" id="A0ABD3F675"/>
<keyword evidence="3" id="KW-1185">Reference proteome</keyword>
<comment type="caution">
    <text evidence="2">The sequence shown here is derived from an EMBL/GenBank/DDBJ whole genome shotgun (WGS) entry which is preliminary data.</text>
</comment>
<proteinExistence type="predicted"/>
<evidence type="ECO:0000313" key="3">
    <source>
        <dbReference type="Proteomes" id="UP001632037"/>
    </source>
</evidence>
<accession>A0ABD3F675</accession>
<protein>
    <submittedName>
        <fullName evidence="2">Uncharacterized protein</fullName>
    </submittedName>
</protein>
<evidence type="ECO:0000256" key="1">
    <source>
        <dbReference type="SAM" id="MobiDB-lite"/>
    </source>
</evidence>
<dbReference type="Proteomes" id="UP001632037">
    <property type="component" value="Unassembled WGS sequence"/>
</dbReference>
<dbReference type="EMBL" id="JBIMZQ010000036">
    <property type="protein sequence ID" value="KAL3661492.1"/>
    <property type="molecule type" value="Genomic_DNA"/>
</dbReference>